<comment type="subcellular location">
    <subcellularLocation>
        <location evidence="1">Membrane</location>
        <topology evidence="1">Single-pass membrane protein</topology>
    </subcellularLocation>
</comment>
<dbReference type="GO" id="GO:0005509">
    <property type="term" value="F:calcium ion binding"/>
    <property type="evidence" value="ECO:0007669"/>
    <property type="project" value="InterPro"/>
</dbReference>
<feature type="region of interest" description="Disordered" evidence="5">
    <location>
        <begin position="381"/>
        <end position="437"/>
    </location>
</feature>
<evidence type="ECO:0000313" key="6">
    <source>
        <dbReference type="EMBL" id="KNZ57689.1"/>
    </source>
</evidence>
<proteinExistence type="predicted"/>
<dbReference type="PANTHER" id="PTHR12883">
    <property type="entry name" value="ADIPOCYTE-SPECIFIC PROTEIN 4-RELATED"/>
    <property type="match status" value="1"/>
</dbReference>
<dbReference type="PANTHER" id="PTHR12883:SF0">
    <property type="entry name" value="PAT COMPLEX SUBUNIT CCDC47"/>
    <property type="match status" value="1"/>
</dbReference>
<dbReference type="Proteomes" id="UP000037035">
    <property type="component" value="Unassembled WGS sequence"/>
</dbReference>
<protein>
    <recommendedName>
        <fullName evidence="8">DUF1682-domain-containing protein</fullName>
    </recommendedName>
</protein>
<dbReference type="GO" id="GO:0032469">
    <property type="term" value="P:endoplasmic reticulum calcium ion homeostasis"/>
    <property type="evidence" value="ECO:0007669"/>
    <property type="project" value="InterPro"/>
</dbReference>
<organism evidence="6 7">
    <name type="scientific">Puccinia sorghi</name>
    <dbReference type="NCBI Taxonomy" id="27349"/>
    <lineage>
        <taxon>Eukaryota</taxon>
        <taxon>Fungi</taxon>
        <taxon>Dikarya</taxon>
        <taxon>Basidiomycota</taxon>
        <taxon>Pucciniomycotina</taxon>
        <taxon>Pucciniomycetes</taxon>
        <taxon>Pucciniales</taxon>
        <taxon>Pucciniaceae</taxon>
        <taxon>Puccinia</taxon>
    </lineage>
</organism>
<dbReference type="GO" id="GO:0016020">
    <property type="term" value="C:membrane"/>
    <property type="evidence" value="ECO:0007669"/>
    <property type="project" value="UniProtKB-SubCell"/>
</dbReference>
<dbReference type="Pfam" id="PF07946">
    <property type="entry name" value="CCDC47"/>
    <property type="match status" value="1"/>
</dbReference>
<name>A0A0L6VAE9_9BASI</name>
<evidence type="ECO:0000256" key="3">
    <source>
        <dbReference type="ARBA" id="ARBA00022989"/>
    </source>
</evidence>
<evidence type="ECO:0000256" key="1">
    <source>
        <dbReference type="ARBA" id="ARBA00004167"/>
    </source>
</evidence>
<keyword evidence="3" id="KW-1133">Transmembrane helix</keyword>
<comment type="caution">
    <text evidence="6">The sequence shown here is derived from an EMBL/GenBank/DDBJ whole genome shotgun (WGS) entry which is preliminary data.</text>
</comment>
<dbReference type="InterPro" id="IPR012879">
    <property type="entry name" value="CCDC47"/>
</dbReference>
<dbReference type="AlphaFoldDB" id="A0A0L6VAE9"/>
<keyword evidence="2" id="KW-0812">Transmembrane</keyword>
<feature type="compositionally biased region" description="Pro residues" evidence="5">
    <location>
        <begin position="13"/>
        <end position="22"/>
    </location>
</feature>
<reference evidence="6 7" key="1">
    <citation type="submission" date="2015-08" db="EMBL/GenBank/DDBJ databases">
        <title>Next Generation Sequencing and Analysis of the Genome of Puccinia sorghi L Schw, the Causal Agent of Maize Common Rust.</title>
        <authorList>
            <person name="Rochi L."/>
            <person name="Burguener G."/>
            <person name="Darino M."/>
            <person name="Turjanski A."/>
            <person name="Kreff E."/>
            <person name="Dieguez M.J."/>
            <person name="Sacco F."/>
        </authorList>
    </citation>
    <scope>NUCLEOTIDE SEQUENCE [LARGE SCALE GENOMIC DNA]</scope>
    <source>
        <strain evidence="6 7">RO10H11247</strain>
    </source>
</reference>
<evidence type="ECO:0008006" key="8">
    <source>
        <dbReference type="Google" id="ProtNLM"/>
    </source>
</evidence>
<gene>
    <name evidence="6" type="ORF">VP01_2099g3</name>
</gene>
<dbReference type="GO" id="GO:0005783">
    <property type="term" value="C:endoplasmic reticulum"/>
    <property type="evidence" value="ECO:0007669"/>
    <property type="project" value="InterPro"/>
</dbReference>
<dbReference type="VEuPathDB" id="FungiDB:VP01_2099g3"/>
<dbReference type="EMBL" id="LAVV01006947">
    <property type="protein sequence ID" value="KNZ57689.1"/>
    <property type="molecule type" value="Genomic_DNA"/>
</dbReference>
<evidence type="ECO:0000256" key="2">
    <source>
        <dbReference type="ARBA" id="ARBA00022692"/>
    </source>
</evidence>
<evidence type="ECO:0000313" key="7">
    <source>
        <dbReference type="Proteomes" id="UP000037035"/>
    </source>
</evidence>
<feature type="region of interest" description="Disordered" evidence="5">
    <location>
        <begin position="1"/>
        <end position="50"/>
    </location>
</feature>
<keyword evidence="4" id="KW-0472">Membrane</keyword>
<dbReference type="OrthoDB" id="10039147at2759"/>
<accession>A0A0L6VAE9</accession>
<evidence type="ECO:0000256" key="5">
    <source>
        <dbReference type="SAM" id="MobiDB-lite"/>
    </source>
</evidence>
<sequence>MIPDYLTTKGVPDPQPASPPTLPNFDQSDDDIEMDGSLPADPSPATAPTPFFHTEQLQTQSIDFGAAPDSTRREKYSGKEYRFKRFVIRPAQLKLEGLILATLVLYTISSYRGKRKNERTVVHWLDTYSPLLNKEFSHVGTGSAEGYVADGPALFYGYAAGRKGCQALTIRFALRPRQDLPFMFYEELRAAVDFSWTGRSDRLELVWSLTPGSHQKSFETKDAFVWALVEKRVMNVVREDRWDVRTFTEVKESNQLPSRLVFMSESGEINEQIIKNKDLGLLPLLHNNPPSLEWFDSLVLSGTPQQEPLISELPLPQVPTARTITLRLRLPPLGRTMDPMPLIEFCFNLIDSLDQAVSMTVLAASKLTKKRAEVSSLLLDEERKAKEREKEEERRKRLKAAHDEKLAKMSPAEQRKLSERERKRSAAKMGKTSVKRK</sequence>
<keyword evidence="7" id="KW-1185">Reference proteome</keyword>
<dbReference type="STRING" id="27349.A0A0L6VAE9"/>
<evidence type="ECO:0000256" key="4">
    <source>
        <dbReference type="ARBA" id="ARBA00023136"/>
    </source>
</evidence>
<feature type="compositionally biased region" description="Basic and acidic residues" evidence="5">
    <location>
        <begin position="381"/>
        <end position="424"/>
    </location>
</feature>